<evidence type="ECO:0000256" key="7">
    <source>
        <dbReference type="ARBA" id="ARBA00023027"/>
    </source>
</evidence>
<proteinExistence type="inferred from homology"/>
<name>A0A9W7XP56_9FUNG</name>
<accession>A0A9W7XP56</accession>
<evidence type="ECO:0000256" key="1">
    <source>
        <dbReference type="ARBA" id="ARBA00005272"/>
    </source>
</evidence>
<comment type="catalytic activity">
    <reaction evidence="8">
        <text>a quinone + NADH + H(+) = a quinol + NAD(+)</text>
        <dbReference type="Rhea" id="RHEA:46160"/>
        <dbReference type="ChEBI" id="CHEBI:15378"/>
        <dbReference type="ChEBI" id="CHEBI:24646"/>
        <dbReference type="ChEBI" id="CHEBI:57540"/>
        <dbReference type="ChEBI" id="CHEBI:57945"/>
        <dbReference type="ChEBI" id="CHEBI:132124"/>
        <dbReference type="EC" id="1.6.5.9"/>
    </reaction>
</comment>
<gene>
    <name evidence="12" type="primary">NDE1_2</name>
    <name evidence="12" type="ORF">LPJ64_002206</name>
</gene>
<keyword evidence="13" id="KW-1185">Reference proteome</keyword>
<evidence type="ECO:0000256" key="3">
    <source>
        <dbReference type="ARBA" id="ARBA00022630"/>
    </source>
</evidence>
<organism evidence="12 13">
    <name type="scientific">Coemansia asiatica</name>
    <dbReference type="NCBI Taxonomy" id="1052880"/>
    <lineage>
        <taxon>Eukaryota</taxon>
        <taxon>Fungi</taxon>
        <taxon>Fungi incertae sedis</taxon>
        <taxon>Zoopagomycota</taxon>
        <taxon>Kickxellomycotina</taxon>
        <taxon>Kickxellomycetes</taxon>
        <taxon>Kickxellales</taxon>
        <taxon>Kickxellaceae</taxon>
        <taxon>Coemansia</taxon>
    </lineage>
</organism>
<dbReference type="Gene3D" id="3.50.50.100">
    <property type="match status" value="1"/>
</dbReference>
<dbReference type="SUPFAM" id="SSF51905">
    <property type="entry name" value="FAD/NAD(P)-binding domain"/>
    <property type="match status" value="2"/>
</dbReference>
<dbReference type="InterPro" id="IPR054585">
    <property type="entry name" value="NDH2-like_C"/>
</dbReference>
<dbReference type="InterPro" id="IPR023753">
    <property type="entry name" value="FAD/NAD-binding_dom"/>
</dbReference>
<dbReference type="Proteomes" id="UP001145021">
    <property type="component" value="Unassembled WGS sequence"/>
</dbReference>
<feature type="domain" description="External alternative NADH-ubiquinone oxidoreductase-like C-terminal" evidence="11">
    <location>
        <begin position="463"/>
        <end position="525"/>
    </location>
</feature>
<evidence type="ECO:0000256" key="4">
    <source>
        <dbReference type="ARBA" id="ARBA00022827"/>
    </source>
</evidence>
<evidence type="ECO:0000259" key="10">
    <source>
        <dbReference type="Pfam" id="PF07992"/>
    </source>
</evidence>
<feature type="domain" description="FAD/NAD(P)-binding" evidence="10">
    <location>
        <begin position="88"/>
        <end position="426"/>
    </location>
</feature>
<reference evidence="12" key="1">
    <citation type="submission" date="2022-07" db="EMBL/GenBank/DDBJ databases">
        <title>Phylogenomic reconstructions and comparative analyses of Kickxellomycotina fungi.</title>
        <authorList>
            <person name="Reynolds N.K."/>
            <person name="Stajich J.E."/>
            <person name="Barry K."/>
            <person name="Grigoriev I.V."/>
            <person name="Crous P."/>
            <person name="Smith M.E."/>
        </authorList>
    </citation>
    <scope>NUCLEOTIDE SEQUENCE</scope>
    <source>
        <strain evidence="12">NBRC 105413</strain>
    </source>
</reference>
<dbReference type="Pfam" id="PF22366">
    <property type="entry name" value="NDH2_C"/>
    <property type="match status" value="1"/>
</dbReference>
<protein>
    <recommendedName>
        <fullName evidence="2">NADH:ubiquinone reductase (non-electrogenic)</fullName>
        <ecNumber evidence="2">1.6.5.9</ecNumber>
    </recommendedName>
</protein>
<dbReference type="InterPro" id="IPR045024">
    <property type="entry name" value="NDH-2"/>
</dbReference>
<evidence type="ECO:0000313" key="12">
    <source>
        <dbReference type="EMBL" id="KAJ1646310.1"/>
    </source>
</evidence>
<dbReference type="PRINTS" id="PR00368">
    <property type="entry name" value="FADPNR"/>
</dbReference>
<evidence type="ECO:0000256" key="5">
    <source>
        <dbReference type="ARBA" id="ARBA00022946"/>
    </source>
</evidence>
<evidence type="ECO:0000256" key="6">
    <source>
        <dbReference type="ARBA" id="ARBA00023002"/>
    </source>
</evidence>
<keyword evidence="4" id="KW-0274">FAD</keyword>
<keyword evidence="7" id="KW-0520">NAD</keyword>
<dbReference type="EMBL" id="JANBOH010000066">
    <property type="protein sequence ID" value="KAJ1646310.1"/>
    <property type="molecule type" value="Genomic_DNA"/>
</dbReference>
<evidence type="ECO:0000313" key="13">
    <source>
        <dbReference type="Proteomes" id="UP001145021"/>
    </source>
</evidence>
<keyword evidence="3" id="KW-0285">Flavoprotein</keyword>
<comment type="catalytic activity">
    <reaction evidence="9">
        <text>a ubiquinone + NADH + H(+) = a ubiquinol + NAD(+)</text>
        <dbReference type="Rhea" id="RHEA:23152"/>
        <dbReference type="Rhea" id="RHEA-COMP:9565"/>
        <dbReference type="Rhea" id="RHEA-COMP:9566"/>
        <dbReference type="ChEBI" id="CHEBI:15378"/>
        <dbReference type="ChEBI" id="CHEBI:16389"/>
        <dbReference type="ChEBI" id="CHEBI:17976"/>
        <dbReference type="ChEBI" id="CHEBI:57540"/>
        <dbReference type="ChEBI" id="CHEBI:57945"/>
    </reaction>
</comment>
<dbReference type="EC" id="1.6.5.9" evidence="2"/>
<sequence length="529" mass="58545">MFANKANNFKTLAALRSFNAGITSQNKLFSTLKPHKESSYKHLYYATNISVGKDKDKDNRSIGKSAQRCYSTVISSTEQPIVKKKKTLALLGTGWGSTTILKNLDTDKFDVVVISPRNYFLFTPLLPSCTVGTTENRSIMEPIRHIVGRHGKNIRFYEAQCTDIDPVAKELVLERSADKDSHNSVAAHTVASTTRVNYDYLVVGVGGTYNTFGTPGVQEHALFLKEMGDASKIRRRLKDTIEKASFGSVSEEERSRLLHMVVVGGGPTGVEFAGELHDLIEEDLSKWVPDLAKQVKITLIEALPHVLPSFDKKLVDYTQLMFKKNGIRLMTSTAVKEVKQNALVVRDADTGLETEIPYGTIVWAAGIRAREFAHTLRSKVPEIQNNGRGLIIDDFLRVKGAPNIWALGDCTVSKNAPLAQVASQQGKWLAKALNSMAKDDQQLADAYSQIERSVKPFVYSSNGSLAYIGGERAIAEIPMFNKSITAGGPLASLFWKSYCLWELFSVRSSMSVATDWIKRAIFGRHISVD</sequence>
<comment type="caution">
    <text evidence="12">The sequence shown here is derived from an EMBL/GenBank/DDBJ whole genome shotgun (WGS) entry which is preliminary data.</text>
</comment>
<keyword evidence="5" id="KW-0809">Transit peptide</keyword>
<comment type="similarity">
    <text evidence="1">Belongs to the NADH dehydrogenase family.</text>
</comment>
<dbReference type="InterPro" id="IPR036188">
    <property type="entry name" value="FAD/NAD-bd_sf"/>
</dbReference>
<evidence type="ECO:0000256" key="8">
    <source>
        <dbReference type="ARBA" id="ARBA00047599"/>
    </source>
</evidence>
<dbReference type="PANTHER" id="PTHR43706">
    <property type="entry name" value="NADH DEHYDROGENASE"/>
    <property type="match status" value="1"/>
</dbReference>
<dbReference type="GO" id="GO:0050136">
    <property type="term" value="F:NADH dehydrogenase (quinone) (non-electrogenic) activity"/>
    <property type="evidence" value="ECO:0007669"/>
    <property type="project" value="UniProtKB-EC"/>
</dbReference>
<evidence type="ECO:0000259" key="11">
    <source>
        <dbReference type="Pfam" id="PF22366"/>
    </source>
</evidence>
<dbReference type="PANTHER" id="PTHR43706:SF47">
    <property type="entry name" value="EXTERNAL NADH-UBIQUINONE OXIDOREDUCTASE 1, MITOCHONDRIAL-RELATED"/>
    <property type="match status" value="1"/>
</dbReference>
<dbReference type="Pfam" id="PF07992">
    <property type="entry name" value="Pyr_redox_2"/>
    <property type="match status" value="1"/>
</dbReference>
<keyword evidence="6 12" id="KW-0560">Oxidoreductase</keyword>
<dbReference type="GO" id="GO:0005739">
    <property type="term" value="C:mitochondrion"/>
    <property type="evidence" value="ECO:0007669"/>
    <property type="project" value="UniProtKB-ARBA"/>
</dbReference>
<dbReference type="AlphaFoldDB" id="A0A9W7XP56"/>
<evidence type="ECO:0000256" key="9">
    <source>
        <dbReference type="ARBA" id="ARBA00049010"/>
    </source>
</evidence>
<evidence type="ECO:0000256" key="2">
    <source>
        <dbReference type="ARBA" id="ARBA00012637"/>
    </source>
</evidence>